<dbReference type="GeneID" id="111024956"/>
<dbReference type="GO" id="GO:0051213">
    <property type="term" value="F:dioxygenase activity"/>
    <property type="evidence" value="ECO:0007669"/>
    <property type="project" value="UniProtKB-ARBA"/>
</dbReference>
<gene>
    <name evidence="8" type="primary">LOC111024956</name>
</gene>
<dbReference type="Pfam" id="PF14226">
    <property type="entry name" value="DIOX_N"/>
    <property type="match status" value="1"/>
</dbReference>
<sequence>MATSIREACLGYGFFYLVNHGVEDELVQRVFDESTKFFSLPIEEKMKLSRKAHRGYSPLYAEKLDPTGSSSKGFFRDAKEGYDIGPLSGKGTEAELNQWPSRVLFPSWRATMESFQEKALLAARQSTSLIALALNLDETFFEKIGAFNNPSRFLRLLHYPGDLRSPDEELCGASAHSDFGMLTLLTNGVPGLQICKEKFDQPRVWEDVLHIDKAFIVNVGDMLERWTNCLFRSTLHRVTPVGEERYSVVFFLNPDEDCVVECIQSCCTESSPPRFPVWKPCRYPPFAVGTT</sequence>
<dbReference type="PRINTS" id="PR00682">
    <property type="entry name" value="IPNSYNTHASE"/>
</dbReference>
<dbReference type="AlphaFoldDB" id="A0A6J1DXB2"/>
<dbReference type="Pfam" id="PF03171">
    <property type="entry name" value="2OG-FeII_Oxy"/>
    <property type="match status" value="1"/>
</dbReference>
<evidence type="ECO:0000256" key="3">
    <source>
        <dbReference type="ARBA" id="ARBA00023002"/>
    </source>
</evidence>
<name>A0A6J1DXB2_MOMCH</name>
<dbReference type="InterPro" id="IPR027443">
    <property type="entry name" value="IPNS-like_sf"/>
</dbReference>
<evidence type="ECO:0000313" key="7">
    <source>
        <dbReference type="Proteomes" id="UP000504603"/>
    </source>
</evidence>
<dbReference type="PROSITE" id="PS51471">
    <property type="entry name" value="FE2OG_OXY"/>
    <property type="match status" value="1"/>
</dbReference>
<dbReference type="KEGG" id="mcha:111024956"/>
<keyword evidence="2 5" id="KW-0479">Metal-binding</keyword>
<evidence type="ECO:0000256" key="5">
    <source>
        <dbReference type="RuleBase" id="RU003682"/>
    </source>
</evidence>
<dbReference type="RefSeq" id="XP_022158472.1">
    <property type="nucleotide sequence ID" value="XM_022302780.1"/>
</dbReference>
<dbReference type="PANTHER" id="PTHR10209">
    <property type="entry name" value="OXIDOREDUCTASE, 2OG-FE II OXYGENASE FAMILY PROTEIN"/>
    <property type="match status" value="1"/>
</dbReference>
<reference evidence="8" key="1">
    <citation type="submission" date="2025-08" db="UniProtKB">
        <authorList>
            <consortium name="RefSeq"/>
        </authorList>
    </citation>
    <scope>IDENTIFICATION</scope>
    <source>
        <strain evidence="8">OHB3-1</strain>
    </source>
</reference>
<dbReference type="OrthoDB" id="288590at2759"/>
<keyword evidence="7" id="KW-1185">Reference proteome</keyword>
<dbReference type="InterPro" id="IPR026992">
    <property type="entry name" value="DIOX_N"/>
</dbReference>
<keyword evidence="3 5" id="KW-0560">Oxidoreductase</keyword>
<feature type="domain" description="Fe2OG dioxygenase" evidence="6">
    <location>
        <begin position="149"/>
        <end position="254"/>
    </location>
</feature>
<proteinExistence type="inferred from homology"/>
<dbReference type="GO" id="GO:0046872">
    <property type="term" value="F:metal ion binding"/>
    <property type="evidence" value="ECO:0007669"/>
    <property type="project" value="UniProtKB-KW"/>
</dbReference>
<dbReference type="SUPFAM" id="SSF51197">
    <property type="entry name" value="Clavaminate synthase-like"/>
    <property type="match status" value="1"/>
</dbReference>
<accession>A0A6J1DXB2</accession>
<keyword evidence="4 5" id="KW-0408">Iron</keyword>
<dbReference type="Proteomes" id="UP000504603">
    <property type="component" value="Unplaced"/>
</dbReference>
<dbReference type="Gene3D" id="2.60.120.330">
    <property type="entry name" value="B-lactam Antibiotic, Isopenicillin N Synthase, Chain"/>
    <property type="match status" value="1"/>
</dbReference>
<evidence type="ECO:0000256" key="1">
    <source>
        <dbReference type="ARBA" id="ARBA00008056"/>
    </source>
</evidence>
<evidence type="ECO:0000256" key="2">
    <source>
        <dbReference type="ARBA" id="ARBA00022723"/>
    </source>
</evidence>
<evidence type="ECO:0000313" key="8">
    <source>
        <dbReference type="RefSeq" id="XP_022158472.1"/>
    </source>
</evidence>
<dbReference type="InterPro" id="IPR044861">
    <property type="entry name" value="IPNS-like_FE2OG_OXY"/>
</dbReference>
<comment type="similarity">
    <text evidence="1 5">Belongs to the iron/ascorbate-dependent oxidoreductase family.</text>
</comment>
<evidence type="ECO:0000256" key="4">
    <source>
        <dbReference type="ARBA" id="ARBA00023004"/>
    </source>
</evidence>
<protein>
    <submittedName>
        <fullName evidence="8">2-oxoglutarate-Fe(II) type oxidoreductase-like isoform X1</fullName>
    </submittedName>
</protein>
<dbReference type="InterPro" id="IPR005123">
    <property type="entry name" value="Oxoglu/Fe-dep_dioxygenase_dom"/>
</dbReference>
<evidence type="ECO:0000259" key="6">
    <source>
        <dbReference type="PROSITE" id="PS51471"/>
    </source>
</evidence>
<dbReference type="PANTHER" id="PTHR10209:SF590">
    <property type="entry name" value="2-OXOGLUTARATE (2OG) AND FE(II)-DEPENDENT OXYGENASE SUPERFAMILY PROTEIN"/>
    <property type="match status" value="1"/>
</dbReference>
<organism evidence="7 8">
    <name type="scientific">Momordica charantia</name>
    <name type="common">Bitter gourd</name>
    <name type="synonym">Balsam pear</name>
    <dbReference type="NCBI Taxonomy" id="3673"/>
    <lineage>
        <taxon>Eukaryota</taxon>
        <taxon>Viridiplantae</taxon>
        <taxon>Streptophyta</taxon>
        <taxon>Embryophyta</taxon>
        <taxon>Tracheophyta</taxon>
        <taxon>Spermatophyta</taxon>
        <taxon>Magnoliopsida</taxon>
        <taxon>eudicotyledons</taxon>
        <taxon>Gunneridae</taxon>
        <taxon>Pentapetalae</taxon>
        <taxon>rosids</taxon>
        <taxon>fabids</taxon>
        <taxon>Cucurbitales</taxon>
        <taxon>Cucurbitaceae</taxon>
        <taxon>Momordiceae</taxon>
        <taxon>Momordica</taxon>
    </lineage>
</organism>